<protein>
    <recommendedName>
        <fullName evidence="7 8">Multifunctional fusion protein</fullName>
    </recommendedName>
    <domain>
        <recommendedName>
            <fullName evidence="8">Delta-1-pyrroline-5-carboxylate dehydrogenase</fullName>
            <shortName evidence="8">P5C dehydrogenase</shortName>
        </recommendedName>
        <alternativeName>
            <fullName evidence="7">L-glutamate gamma-semialdehyde dehydrogenase</fullName>
        </alternativeName>
    </domain>
    <domain>
        <recommendedName>
            <fullName evidence="7">L-glutamate gamma-semialdehyde dehydrogenase</fullName>
            <ecNumber evidence="7">1.2.1.88</ecNumber>
        </recommendedName>
    </domain>
</protein>
<comment type="catalytic activity">
    <reaction evidence="6 7">
        <text>L-glutamate 5-semialdehyde + NAD(+) + H2O = L-glutamate + NADH + 2 H(+)</text>
        <dbReference type="Rhea" id="RHEA:30235"/>
        <dbReference type="ChEBI" id="CHEBI:15377"/>
        <dbReference type="ChEBI" id="CHEBI:15378"/>
        <dbReference type="ChEBI" id="CHEBI:29985"/>
        <dbReference type="ChEBI" id="CHEBI:57540"/>
        <dbReference type="ChEBI" id="CHEBI:57945"/>
        <dbReference type="ChEBI" id="CHEBI:58066"/>
        <dbReference type="EC" id="1.2.1.88"/>
    </reaction>
</comment>
<dbReference type="InterPro" id="IPR016162">
    <property type="entry name" value="Ald_DH_N"/>
</dbReference>
<comment type="caution">
    <text evidence="10">The sequence shown here is derived from an EMBL/GenBank/DDBJ whole genome shotgun (WGS) entry which is preliminary data.</text>
</comment>
<dbReference type="PROSITE" id="PS00070">
    <property type="entry name" value="ALDEHYDE_DEHYDR_CYS"/>
    <property type="match status" value="1"/>
</dbReference>
<evidence type="ECO:0000313" key="11">
    <source>
        <dbReference type="Proteomes" id="UP000037069"/>
    </source>
</evidence>
<keyword evidence="3 7" id="KW-0560">Oxidoreductase</keyword>
<dbReference type="AlphaFoldDB" id="A0A0L0BXU8"/>
<dbReference type="SUPFAM" id="SSF53720">
    <property type="entry name" value="ALDH-like"/>
    <property type="match status" value="1"/>
</dbReference>
<dbReference type="EMBL" id="JRES01001168">
    <property type="protein sequence ID" value="KNC24847.1"/>
    <property type="molecule type" value="Genomic_DNA"/>
</dbReference>
<evidence type="ECO:0000256" key="4">
    <source>
        <dbReference type="ARBA" id="ARBA00023027"/>
    </source>
</evidence>
<dbReference type="InterPro" id="IPR016160">
    <property type="entry name" value="Ald_DH_CS_CYS"/>
</dbReference>
<comment type="pathway">
    <text evidence="1 7">Amino-acid degradation; L-proline degradation into L-glutamate; L-glutamate from L-proline: step 2/2.</text>
</comment>
<evidence type="ECO:0000256" key="6">
    <source>
        <dbReference type="ARBA" id="ARBA00048142"/>
    </source>
</evidence>
<dbReference type="InterPro" id="IPR016161">
    <property type="entry name" value="Ald_DH/histidinol_DH"/>
</dbReference>
<dbReference type="InterPro" id="IPR005931">
    <property type="entry name" value="P5CDH/ALDH4A1"/>
</dbReference>
<evidence type="ECO:0000256" key="8">
    <source>
        <dbReference type="RuleBase" id="RU366030"/>
    </source>
</evidence>
<dbReference type="InterPro" id="IPR016163">
    <property type="entry name" value="Ald_DH_C"/>
</dbReference>
<sequence>MFSKSYFIILRRFSQKIAQKDTKSSLTSSIVPVKRFDQINYKNEPILEYKHGSEELINLEKSLDHYSCNIEEIPIVIGGKEIKTNQERYQRMPHKHKSIIAKYYYADQNIINQAIRATKKMKEDWDNTAYEKRVEYWEKAACLMATKYRADLVAATMLGQAKTVYQAEIDAAAELIDFIRLSAEYLKELVNYEPLNPNVKIYKNHMIWRGLDGFVAAISPFNFTAIGGNLAFTPALMGNGVLWKPADNAMLSSWLVFKIMHEAGLPEGVVNFIPADGPTFGNTVTYSQNLAGINFTGSNAVFRNLWKLVAKYIDFHKTYPRLSGECGGKNYHFVHPSADVNTVVACTIRSSFEYSGQKCSACSRLYVPDSLWESQIKKPLCELTRQLLIGDVCDYKSFTSAVINEKAFLRINEYLDYAKTNSQCDVLVGGRCSNLHGFFIEPTIVQVRDPEDRLFKEEIFGPLLAVFVYKEKDIDKTIELVRNTSKYALTGAVFATDEQFLKEALCKFKCTAGNFYINDKSTGAVVGQQAFGGGKLSGTNDKPGSPYYLLRWTSPQTIKETFVPQTDVYYPYMGMDTT</sequence>
<evidence type="ECO:0000313" key="10">
    <source>
        <dbReference type="EMBL" id="KNC24847.1"/>
    </source>
</evidence>
<evidence type="ECO:0000256" key="2">
    <source>
        <dbReference type="ARBA" id="ARBA00009986"/>
    </source>
</evidence>
<name>A0A0L0BXU8_LUCCU</name>
<dbReference type="PANTHER" id="PTHR42862">
    <property type="entry name" value="DELTA-1-PYRROLINE-5-CARBOXYLATE DEHYDROGENASE 1, ISOFORM A-RELATED"/>
    <property type="match status" value="1"/>
</dbReference>
<feature type="domain" description="Aldehyde dehydrogenase" evidence="9">
    <location>
        <begin position="85"/>
        <end position="558"/>
    </location>
</feature>
<dbReference type="Gene3D" id="3.40.309.10">
    <property type="entry name" value="Aldehyde Dehydrogenase, Chain A, domain 2"/>
    <property type="match status" value="1"/>
</dbReference>
<evidence type="ECO:0000259" key="9">
    <source>
        <dbReference type="Pfam" id="PF00171"/>
    </source>
</evidence>
<dbReference type="Proteomes" id="UP000037069">
    <property type="component" value="Unassembled WGS sequence"/>
</dbReference>
<evidence type="ECO:0000256" key="3">
    <source>
        <dbReference type="ARBA" id="ARBA00023002"/>
    </source>
</evidence>
<dbReference type="Pfam" id="PF00171">
    <property type="entry name" value="Aldedh"/>
    <property type="match status" value="1"/>
</dbReference>
<dbReference type="FunFam" id="3.40.309.10:FF:000005">
    <property type="entry name" value="1-pyrroline-5-carboxylate dehydrogenase 1"/>
    <property type="match status" value="1"/>
</dbReference>
<keyword evidence="4 7" id="KW-0520">NAD</keyword>
<gene>
    <name evidence="10" type="ORF">FF38_07849</name>
</gene>
<dbReference type="PANTHER" id="PTHR42862:SF1">
    <property type="entry name" value="DELTA-1-PYRROLINE-5-CARBOXYLATE DEHYDROGENASE 2, ISOFORM A-RELATED"/>
    <property type="match status" value="1"/>
</dbReference>
<proteinExistence type="inferred from homology"/>
<comment type="similarity">
    <text evidence="2 7">Belongs to the aldehyde dehydrogenase family.</text>
</comment>
<dbReference type="GO" id="GO:0010133">
    <property type="term" value="P:L-proline catabolic process to L-glutamate"/>
    <property type="evidence" value="ECO:0007669"/>
    <property type="project" value="UniProtKB-UniRule"/>
</dbReference>
<evidence type="ECO:0000256" key="1">
    <source>
        <dbReference type="ARBA" id="ARBA00004786"/>
    </source>
</evidence>
<dbReference type="UniPathway" id="UPA00261">
    <property type="reaction ID" value="UER00374"/>
</dbReference>
<evidence type="ECO:0000256" key="7">
    <source>
        <dbReference type="RuleBase" id="RU366016"/>
    </source>
</evidence>
<dbReference type="GO" id="GO:0005759">
    <property type="term" value="C:mitochondrial matrix"/>
    <property type="evidence" value="ECO:0007669"/>
    <property type="project" value="TreeGrafter"/>
</dbReference>
<keyword evidence="5 7" id="KW-0642">Proline metabolism</keyword>
<dbReference type="InterPro" id="IPR050485">
    <property type="entry name" value="Proline_metab_enzyme"/>
</dbReference>
<dbReference type="GO" id="GO:0003842">
    <property type="term" value="F:L-glutamate gamma-semialdehyde dehydrogenase activity"/>
    <property type="evidence" value="ECO:0007669"/>
    <property type="project" value="UniProtKB-UniRule"/>
</dbReference>
<dbReference type="OrthoDB" id="5322683at2759"/>
<reference evidence="10 11" key="1">
    <citation type="journal article" date="2015" name="Nat. Commun.">
        <title>Lucilia cuprina genome unlocks parasitic fly biology to underpin future interventions.</title>
        <authorList>
            <person name="Anstead C.A."/>
            <person name="Korhonen P.K."/>
            <person name="Young N.D."/>
            <person name="Hall R.S."/>
            <person name="Jex A.R."/>
            <person name="Murali S.C."/>
            <person name="Hughes D.S."/>
            <person name="Lee S.F."/>
            <person name="Perry T."/>
            <person name="Stroehlein A.J."/>
            <person name="Ansell B.R."/>
            <person name="Breugelmans B."/>
            <person name="Hofmann A."/>
            <person name="Qu J."/>
            <person name="Dugan S."/>
            <person name="Lee S.L."/>
            <person name="Chao H."/>
            <person name="Dinh H."/>
            <person name="Han Y."/>
            <person name="Doddapaneni H.V."/>
            <person name="Worley K.C."/>
            <person name="Muzny D.M."/>
            <person name="Ioannidis P."/>
            <person name="Waterhouse R.M."/>
            <person name="Zdobnov E.M."/>
            <person name="James P.J."/>
            <person name="Bagnall N.H."/>
            <person name="Kotze A.C."/>
            <person name="Gibbs R.A."/>
            <person name="Richards S."/>
            <person name="Batterham P."/>
            <person name="Gasser R.B."/>
        </authorList>
    </citation>
    <scope>NUCLEOTIDE SEQUENCE [LARGE SCALE GENOMIC DNA]</scope>
    <source>
        <strain evidence="10 11">LS</strain>
        <tissue evidence="10">Full body</tissue>
    </source>
</reference>
<evidence type="ECO:0000256" key="5">
    <source>
        <dbReference type="ARBA" id="ARBA00023062"/>
    </source>
</evidence>
<dbReference type="STRING" id="7375.A0A0L0BXU8"/>
<accession>A0A0L0BXU8</accession>
<dbReference type="NCBIfam" id="TIGR01236">
    <property type="entry name" value="D1pyr5carbox1"/>
    <property type="match status" value="1"/>
</dbReference>
<organism evidence="10 11">
    <name type="scientific">Lucilia cuprina</name>
    <name type="common">Green bottle fly</name>
    <name type="synonym">Australian sheep blowfly</name>
    <dbReference type="NCBI Taxonomy" id="7375"/>
    <lineage>
        <taxon>Eukaryota</taxon>
        <taxon>Metazoa</taxon>
        <taxon>Ecdysozoa</taxon>
        <taxon>Arthropoda</taxon>
        <taxon>Hexapoda</taxon>
        <taxon>Insecta</taxon>
        <taxon>Pterygota</taxon>
        <taxon>Neoptera</taxon>
        <taxon>Endopterygota</taxon>
        <taxon>Diptera</taxon>
        <taxon>Brachycera</taxon>
        <taxon>Muscomorpha</taxon>
        <taxon>Oestroidea</taxon>
        <taxon>Calliphoridae</taxon>
        <taxon>Luciliinae</taxon>
        <taxon>Lucilia</taxon>
    </lineage>
</organism>
<keyword evidence="11" id="KW-1185">Reference proteome</keyword>
<dbReference type="FunFam" id="3.40.605.10:FF:000006">
    <property type="entry name" value="1-pyrroline-5-carboxylate dehydrogenase"/>
    <property type="match status" value="1"/>
</dbReference>
<dbReference type="EC" id="1.2.1.88" evidence="7"/>
<dbReference type="InterPro" id="IPR015590">
    <property type="entry name" value="Aldehyde_DH_dom"/>
</dbReference>
<dbReference type="Gene3D" id="3.40.605.10">
    <property type="entry name" value="Aldehyde Dehydrogenase, Chain A, domain 1"/>
    <property type="match status" value="1"/>
</dbReference>